<dbReference type="InterPro" id="IPR000086">
    <property type="entry name" value="NUDIX_hydrolase_dom"/>
</dbReference>
<keyword evidence="3" id="KW-0479">Metal-binding</keyword>
<evidence type="ECO:0000256" key="6">
    <source>
        <dbReference type="RuleBase" id="RU003476"/>
    </source>
</evidence>
<dbReference type="AlphaFoldDB" id="A0A8J7G9E1"/>
<keyword evidence="9" id="KW-1185">Reference proteome</keyword>
<dbReference type="GO" id="GO:0046872">
    <property type="term" value="F:metal ion binding"/>
    <property type="evidence" value="ECO:0007669"/>
    <property type="project" value="UniProtKB-KW"/>
</dbReference>
<dbReference type="InterPro" id="IPR020084">
    <property type="entry name" value="NUDIX_hydrolase_CS"/>
</dbReference>
<evidence type="ECO:0000256" key="2">
    <source>
        <dbReference type="ARBA" id="ARBA00005582"/>
    </source>
</evidence>
<dbReference type="SUPFAM" id="SSF55811">
    <property type="entry name" value="Nudix"/>
    <property type="match status" value="1"/>
</dbReference>
<dbReference type="PROSITE" id="PS51462">
    <property type="entry name" value="NUDIX"/>
    <property type="match status" value="1"/>
</dbReference>
<dbReference type="PRINTS" id="PR00502">
    <property type="entry name" value="NUDIXFAMILY"/>
</dbReference>
<dbReference type="Pfam" id="PF00293">
    <property type="entry name" value="NUDIX"/>
    <property type="match status" value="1"/>
</dbReference>
<evidence type="ECO:0000256" key="5">
    <source>
        <dbReference type="ARBA" id="ARBA00022842"/>
    </source>
</evidence>
<dbReference type="GO" id="GO:0016818">
    <property type="term" value="F:hydrolase activity, acting on acid anhydrides, in phosphorus-containing anhydrides"/>
    <property type="evidence" value="ECO:0007669"/>
    <property type="project" value="TreeGrafter"/>
</dbReference>
<dbReference type="EMBL" id="JADOUF010000001">
    <property type="protein sequence ID" value="MBG6136173.1"/>
    <property type="molecule type" value="Genomic_DNA"/>
</dbReference>
<gene>
    <name evidence="8" type="ORF">IW245_002367</name>
</gene>
<dbReference type="RefSeq" id="WP_231398769.1">
    <property type="nucleotide sequence ID" value="NZ_BONS01000038.1"/>
</dbReference>
<dbReference type="PANTHER" id="PTHR43758:SF8">
    <property type="entry name" value="8-OXO-DGTP DIPHOSPHATASE YTKD-RELATED"/>
    <property type="match status" value="1"/>
</dbReference>
<dbReference type="InterPro" id="IPR020476">
    <property type="entry name" value="Nudix_hydrolase"/>
</dbReference>
<sequence>MEIDHELAFVVLTDRVGRVLMQHRGPEMRAEPGRWSPPGGLVAPGEDALTAAHRELLEETGLTATLELCRVLEQVGADGACVRLHVFEGSTDARQEDVVLGEGLAMQFLTLEEIETKELASNAWALLGRE</sequence>
<dbReference type="Proteomes" id="UP000622552">
    <property type="component" value="Unassembled WGS sequence"/>
</dbReference>
<name>A0A8J7G9E1_9ACTN</name>
<evidence type="ECO:0000259" key="7">
    <source>
        <dbReference type="PROSITE" id="PS51462"/>
    </source>
</evidence>
<dbReference type="PANTHER" id="PTHR43758">
    <property type="entry name" value="7,8-DIHYDRO-8-OXOGUANINE TRIPHOSPHATASE"/>
    <property type="match status" value="1"/>
</dbReference>
<evidence type="ECO:0000256" key="4">
    <source>
        <dbReference type="ARBA" id="ARBA00022801"/>
    </source>
</evidence>
<evidence type="ECO:0000313" key="9">
    <source>
        <dbReference type="Proteomes" id="UP000622552"/>
    </source>
</evidence>
<keyword evidence="4 6" id="KW-0378">Hydrolase</keyword>
<comment type="cofactor">
    <cofactor evidence="1">
        <name>Mg(2+)</name>
        <dbReference type="ChEBI" id="CHEBI:18420"/>
    </cofactor>
</comment>
<dbReference type="Gene3D" id="3.90.79.10">
    <property type="entry name" value="Nucleoside Triphosphate Pyrophosphohydrolase"/>
    <property type="match status" value="1"/>
</dbReference>
<comment type="caution">
    <text evidence="8">The sequence shown here is derived from an EMBL/GenBank/DDBJ whole genome shotgun (WGS) entry which is preliminary data.</text>
</comment>
<dbReference type="InterPro" id="IPR015797">
    <property type="entry name" value="NUDIX_hydrolase-like_dom_sf"/>
</dbReference>
<evidence type="ECO:0000313" key="8">
    <source>
        <dbReference type="EMBL" id="MBG6136173.1"/>
    </source>
</evidence>
<feature type="domain" description="Nudix hydrolase" evidence="7">
    <location>
        <begin position="3"/>
        <end position="130"/>
    </location>
</feature>
<keyword evidence="5" id="KW-0460">Magnesium</keyword>
<dbReference type="PROSITE" id="PS00893">
    <property type="entry name" value="NUDIX_BOX"/>
    <property type="match status" value="1"/>
</dbReference>
<proteinExistence type="inferred from homology"/>
<organism evidence="8 9">
    <name type="scientific">Longispora fulva</name>
    <dbReference type="NCBI Taxonomy" id="619741"/>
    <lineage>
        <taxon>Bacteria</taxon>
        <taxon>Bacillati</taxon>
        <taxon>Actinomycetota</taxon>
        <taxon>Actinomycetes</taxon>
        <taxon>Micromonosporales</taxon>
        <taxon>Micromonosporaceae</taxon>
        <taxon>Longispora</taxon>
    </lineage>
</organism>
<protein>
    <submittedName>
        <fullName evidence="8">8-oxo-dGTP pyrophosphatase MutT (NUDIX family)</fullName>
    </submittedName>
</protein>
<reference evidence="8" key="1">
    <citation type="submission" date="2020-11" db="EMBL/GenBank/DDBJ databases">
        <title>Sequencing the genomes of 1000 actinobacteria strains.</title>
        <authorList>
            <person name="Klenk H.-P."/>
        </authorList>
    </citation>
    <scope>NUCLEOTIDE SEQUENCE</scope>
    <source>
        <strain evidence="8">DSM 45356</strain>
    </source>
</reference>
<accession>A0A8J7G9E1</accession>
<comment type="similarity">
    <text evidence="2 6">Belongs to the Nudix hydrolase family.</text>
</comment>
<evidence type="ECO:0000256" key="1">
    <source>
        <dbReference type="ARBA" id="ARBA00001946"/>
    </source>
</evidence>
<evidence type="ECO:0000256" key="3">
    <source>
        <dbReference type="ARBA" id="ARBA00022723"/>
    </source>
</evidence>